<accession>A0A812LDZ9</accession>
<dbReference type="Proteomes" id="UP000601435">
    <property type="component" value="Unassembled WGS sequence"/>
</dbReference>
<feature type="region of interest" description="Disordered" evidence="1">
    <location>
        <begin position="29"/>
        <end position="195"/>
    </location>
</feature>
<dbReference type="AlphaFoldDB" id="A0A812LDZ9"/>
<feature type="non-terminal residue" evidence="2">
    <location>
        <position position="1"/>
    </location>
</feature>
<evidence type="ECO:0000313" key="3">
    <source>
        <dbReference type="Proteomes" id="UP000601435"/>
    </source>
</evidence>
<evidence type="ECO:0000313" key="2">
    <source>
        <dbReference type="EMBL" id="CAE7240145.1"/>
    </source>
</evidence>
<feature type="compositionally biased region" description="Basic and acidic residues" evidence="1">
    <location>
        <begin position="172"/>
        <end position="182"/>
    </location>
</feature>
<name>A0A812LDZ9_9DINO</name>
<reference evidence="2" key="1">
    <citation type="submission" date="2021-02" db="EMBL/GenBank/DDBJ databases">
        <authorList>
            <person name="Dougan E. K."/>
            <person name="Rhodes N."/>
            <person name="Thang M."/>
            <person name="Chan C."/>
        </authorList>
    </citation>
    <scope>NUCLEOTIDE SEQUENCE</scope>
</reference>
<feature type="compositionally biased region" description="Basic and acidic residues" evidence="1">
    <location>
        <begin position="105"/>
        <end position="120"/>
    </location>
</feature>
<feature type="compositionally biased region" description="Acidic residues" evidence="1">
    <location>
        <begin position="70"/>
        <end position="87"/>
    </location>
</feature>
<proteinExistence type="predicted"/>
<comment type="caution">
    <text evidence="2">The sequence shown here is derived from an EMBL/GenBank/DDBJ whole genome shotgun (WGS) entry which is preliminary data.</text>
</comment>
<dbReference type="OrthoDB" id="428665at2759"/>
<gene>
    <name evidence="2" type="ORF">SNEC2469_LOCUS4274</name>
</gene>
<organism evidence="2 3">
    <name type="scientific">Symbiodinium necroappetens</name>
    <dbReference type="NCBI Taxonomy" id="1628268"/>
    <lineage>
        <taxon>Eukaryota</taxon>
        <taxon>Sar</taxon>
        <taxon>Alveolata</taxon>
        <taxon>Dinophyceae</taxon>
        <taxon>Suessiales</taxon>
        <taxon>Symbiodiniaceae</taxon>
        <taxon>Symbiodinium</taxon>
    </lineage>
</organism>
<protein>
    <submittedName>
        <fullName evidence="2">Uncharacterized protein</fullName>
    </submittedName>
</protein>
<feature type="compositionally biased region" description="Polar residues" evidence="1">
    <location>
        <begin position="124"/>
        <end position="134"/>
    </location>
</feature>
<sequence length="195" mass="21070">PKSDQPTAEQLGVDDSPRDSRTLLTFAVDLQEPASSPESNFLPDPTLSEVRPDEADSLAEYQWDTKPMSSDEDIADEYEASYAETEEEVKSSVSAPKSGVAVSEDLAHSHASSDHADQRGPLRASSSEGSNKLTVSEDSKVIESSQSRFLQPLEEASVLESGYSGQWSELDAGPRHVSKDLSEDAYSGDWSEEGA</sequence>
<dbReference type="EMBL" id="CAJNJA010008764">
    <property type="protein sequence ID" value="CAE7240145.1"/>
    <property type="molecule type" value="Genomic_DNA"/>
</dbReference>
<feature type="region of interest" description="Disordered" evidence="1">
    <location>
        <begin position="1"/>
        <end position="20"/>
    </location>
</feature>
<evidence type="ECO:0000256" key="1">
    <source>
        <dbReference type="SAM" id="MobiDB-lite"/>
    </source>
</evidence>
<keyword evidence="3" id="KW-1185">Reference proteome</keyword>